<comment type="caution">
    <text evidence="2">The sequence shown here is derived from an EMBL/GenBank/DDBJ whole genome shotgun (WGS) entry which is preliminary data.</text>
</comment>
<reference evidence="2 3" key="1">
    <citation type="submission" date="2021-03" db="EMBL/GenBank/DDBJ databases">
        <title>Genomic Encyclopedia of Type Strains, Phase IV (KMG-IV): sequencing the most valuable type-strain genomes for metagenomic binning, comparative biology and taxonomic classification.</title>
        <authorList>
            <person name="Goeker M."/>
        </authorList>
    </citation>
    <scope>NUCLEOTIDE SEQUENCE [LARGE SCALE GENOMIC DNA]</scope>
    <source>
        <strain evidence="2 3">DSM 24004</strain>
    </source>
</reference>
<dbReference type="Proteomes" id="UP001519342">
    <property type="component" value="Unassembled WGS sequence"/>
</dbReference>
<protein>
    <submittedName>
        <fullName evidence="2">ABC-type molybdate transport system substrate-binding protein</fullName>
    </submittedName>
</protein>
<dbReference type="EMBL" id="JAGGKS010000020">
    <property type="protein sequence ID" value="MBP1927452.1"/>
    <property type="molecule type" value="Genomic_DNA"/>
</dbReference>
<dbReference type="PANTHER" id="PTHR30632">
    <property type="entry name" value="MOLYBDATE-BINDING PERIPLASMIC PROTEIN"/>
    <property type="match status" value="1"/>
</dbReference>
<dbReference type="InterPro" id="IPR050682">
    <property type="entry name" value="ModA/WtpA"/>
</dbReference>
<feature type="chain" id="PRO_5047094023" evidence="1">
    <location>
        <begin position="22"/>
        <end position="103"/>
    </location>
</feature>
<proteinExistence type="predicted"/>
<evidence type="ECO:0000256" key="1">
    <source>
        <dbReference type="SAM" id="SignalP"/>
    </source>
</evidence>
<name>A0ABS4GIM7_9FIRM</name>
<feature type="signal peptide" evidence="1">
    <location>
        <begin position="1"/>
        <end position="21"/>
    </location>
</feature>
<keyword evidence="3" id="KW-1185">Reference proteome</keyword>
<sequence length="103" mass="11214">MKKIISMICFLVLVLVGCVGNNSESTTDNSNSSTILLAAAASMQNCLNDKIIPMFEEKYPNVRVEATYDSSGKLQAQIEEGADVDVFMSAAMKQMKALDDKDL</sequence>
<dbReference type="Pfam" id="PF13531">
    <property type="entry name" value="SBP_bac_11"/>
    <property type="match status" value="1"/>
</dbReference>
<dbReference type="PANTHER" id="PTHR30632:SF0">
    <property type="entry name" value="SULFATE-BINDING PROTEIN"/>
    <property type="match status" value="1"/>
</dbReference>
<feature type="non-terminal residue" evidence="2">
    <location>
        <position position="103"/>
    </location>
</feature>
<dbReference type="SUPFAM" id="SSF53850">
    <property type="entry name" value="Periplasmic binding protein-like II"/>
    <property type="match status" value="1"/>
</dbReference>
<dbReference type="PROSITE" id="PS51257">
    <property type="entry name" value="PROKAR_LIPOPROTEIN"/>
    <property type="match status" value="1"/>
</dbReference>
<evidence type="ECO:0000313" key="2">
    <source>
        <dbReference type="EMBL" id="MBP1927452.1"/>
    </source>
</evidence>
<organism evidence="2 3">
    <name type="scientific">Sedimentibacter acidaminivorans</name>
    <dbReference type="NCBI Taxonomy" id="913099"/>
    <lineage>
        <taxon>Bacteria</taxon>
        <taxon>Bacillati</taxon>
        <taxon>Bacillota</taxon>
        <taxon>Tissierellia</taxon>
        <taxon>Sedimentibacter</taxon>
    </lineage>
</organism>
<dbReference type="Gene3D" id="3.40.190.10">
    <property type="entry name" value="Periplasmic binding protein-like II"/>
    <property type="match status" value="1"/>
</dbReference>
<evidence type="ECO:0000313" key="3">
    <source>
        <dbReference type="Proteomes" id="UP001519342"/>
    </source>
</evidence>
<accession>A0ABS4GIM7</accession>
<keyword evidence="1" id="KW-0732">Signal</keyword>
<gene>
    <name evidence="2" type="ORF">J2Z76_003355</name>
</gene>